<dbReference type="Pfam" id="PF12631">
    <property type="entry name" value="MnmE_helical"/>
    <property type="match status" value="1"/>
</dbReference>
<dbReference type="EC" id="3.6.-.-" evidence="7"/>
<dbReference type="NCBIfam" id="TIGR00231">
    <property type="entry name" value="small_GTP"/>
    <property type="match status" value="1"/>
</dbReference>
<comment type="similarity">
    <text evidence="1 7 8">Belongs to the TRAFAC class TrmE-Era-EngA-EngB-Septin-like GTPase superfamily. TrmE GTPase family.</text>
</comment>
<evidence type="ECO:0000313" key="12">
    <source>
        <dbReference type="Proteomes" id="UP001205603"/>
    </source>
</evidence>
<comment type="caution">
    <text evidence="7">Lacks conserved residue(s) required for the propagation of feature annotation.</text>
</comment>
<dbReference type="InterPro" id="IPR025867">
    <property type="entry name" value="MnmE_helical"/>
</dbReference>
<feature type="domain" description="TrmE-type G" evidence="10">
    <location>
        <begin position="225"/>
        <end position="390"/>
    </location>
</feature>
<feature type="binding site" evidence="7">
    <location>
        <position position="260"/>
    </location>
    <ligand>
        <name>Mg(2+)</name>
        <dbReference type="ChEBI" id="CHEBI:18420"/>
    </ligand>
</feature>
<feature type="binding site" evidence="7">
    <location>
        <position position="235"/>
    </location>
    <ligand>
        <name>K(+)</name>
        <dbReference type="ChEBI" id="CHEBI:29103"/>
    </ligand>
</feature>
<keyword evidence="6 7" id="KW-0342">GTP-binding</keyword>
<dbReference type="PRINTS" id="PR00449">
    <property type="entry name" value="RASTRNSFRMNG"/>
</dbReference>
<evidence type="ECO:0000256" key="5">
    <source>
        <dbReference type="ARBA" id="ARBA00022958"/>
    </source>
</evidence>
<evidence type="ECO:0000313" key="11">
    <source>
        <dbReference type="EMBL" id="MCP9611736.1"/>
    </source>
</evidence>
<evidence type="ECO:0000256" key="6">
    <source>
        <dbReference type="ARBA" id="ARBA00023134"/>
    </source>
</evidence>
<keyword evidence="2 7" id="KW-0819">tRNA processing</keyword>
<evidence type="ECO:0000256" key="4">
    <source>
        <dbReference type="ARBA" id="ARBA00022842"/>
    </source>
</evidence>
<dbReference type="CDD" id="cd14858">
    <property type="entry name" value="TrmE_N"/>
    <property type="match status" value="1"/>
</dbReference>
<comment type="cofactor">
    <cofactor evidence="7">
        <name>K(+)</name>
        <dbReference type="ChEBI" id="CHEBI:29103"/>
    </cofactor>
    <text evidence="7">Binds 1 potassium ion per subunit.</text>
</comment>
<keyword evidence="7" id="KW-0378">Hydrolase</keyword>
<dbReference type="Proteomes" id="UP001205603">
    <property type="component" value="Unassembled WGS sequence"/>
</dbReference>
<evidence type="ECO:0000256" key="3">
    <source>
        <dbReference type="ARBA" id="ARBA00022741"/>
    </source>
</evidence>
<evidence type="ECO:0000256" key="9">
    <source>
        <dbReference type="SAM" id="Coils"/>
    </source>
</evidence>
<keyword evidence="5 7" id="KW-0630">Potassium</keyword>
<feature type="binding site" evidence="7">
    <location>
        <begin position="235"/>
        <end position="240"/>
    </location>
    <ligand>
        <name>GTP</name>
        <dbReference type="ChEBI" id="CHEBI:37565"/>
    </ligand>
</feature>
<dbReference type="PANTHER" id="PTHR42714">
    <property type="entry name" value="TRNA MODIFICATION GTPASE GTPBP3"/>
    <property type="match status" value="1"/>
</dbReference>
<feature type="coiled-coil region" evidence="9">
    <location>
        <begin position="176"/>
        <end position="215"/>
    </location>
</feature>
<evidence type="ECO:0000256" key="7">
    <source>
        <dbReference type="HAMAP-Rule" id="MF_00379"/>
    </source>
</evidence>
<dbReference type="InterPro" id="IPR031168">
    <property type="entry name" value="G_TrmE"/>
</dbReference>
<dbReference type="InterPro" id="IPR018948">
    <property type="entry name" value="GTP-bd_TrmE_N"/>
</dbReference>
<keyword evidence="7" id="KW-0479">Metal-binding</keyword>
<feature type="binding site" evidence="7">
    <location>
        <begin position="254"/>
        <end position="260"/>
    </location>
    <ligand>
        <name>GTP</name>
        <dbReference type="ChEBI" id="CHEBI:37565"/>
    </ligand>
</feature>
<accession>A0ABT1MKH7</accession>
<comment type="function">
    <text evidence="7">Exhibits a very high intrinsic GTPase hydrolysis rate. Involved in the addition of a carboxymethylaminomethyl (cmnm) group at the wobble position (U34) of certain tRNAs, forming tRNA-cmnm(5)s(2)U34.</text>
</comment>
<dbReference type="Pfam" id="PF01926">
    <property type="entry name" value="MMR_HSR1"/>
    <property type="match status" value="1"/>
</dbReference>
<feature type="binding site" evidence="7">
    <location>
        <position position="468"/>
    </location>
    <ligand>
        <name>(6S)-5-formyl-5,6,7,8-tetrahydrofolate</name>
        <dbReference type="ChEBI" id="CHEBI:57457"/>
    </ligand>
</feature>
<dbReference type="RefSeq" id="WP_255026724.1">
    <property type="nucleotide sequence ID" value="NZ_JANDHW010000005.1"/>
</dbReference>
<dbReference type="InterPro" id="IPR004520">
    <property type="entry name" value="GTPase_MnmE"/>
</dbReference>
<feature type="binding site" evidence="7">
    <location>
        <position position="90"/>
    </location>
    <ligand>
        <name>(6S)-5-formyl-5,6,7,8-tetrahydrofolate</name>
        <dbReference type="ChEBI" id="CHEBI:57457"/>
    </ligand>
</feature>
<feature type="binding site" evidence="7">
    <location>
        <position position="239"/>
    </location>
    <ligand>
        <name>Mg(2+)</name>
        <dbReference type="ChEBI" id="CHEBI:18420"/>
    </ligand>
</feature>
<dbReference type="InterPro" id="IPR027368">
    <property type="entry name" value="MnmE_dom2"/>
</dbReference>
<dbReference type="Gene3D" id="3.30.1360.120">
    <property type="entry name" value="Probable tRNA modification gtpase trme, domain 1"/>
    <property type="match status" value="1"/>
</dbReference>
<feature type="binding site" evidence="7">
    <location>
        <position position="24"/>
    </location>
    <ligand>
        <name>(6S)-5-formyl-5,6,7,8-tetrahydrofolate</name>
        <dbReference type="ChEBI" id="CHEBI:57457"/>
    </ligand>
</feature>
<dbReference type="SUPFAM" id="SSF116878">
    <property type="entry name" value="TrmE connector domain"/>
    <property type="match status" value="1"/>
</dbReference>
<comment type="subunit">
    <text evidence="7">Homodimer. Heterotetramer of two MnmE and two MnmG subunits.</text>
</comment>
<feature type="binding site" evidence="7">
    <location>
        <begin position="279"/>
        <end position="282"/>
    </location>
    <ligand>
        <name>GTP</name>
        <dbReference type="ChEBI" id="CHEBI:37565"/>
    </ligand>
</feature>
<feature type="binding site" evidence="7">
    <location>
        <position position="259"/>
    </location>
    <ligand>
        <name>K(+)</name>
        <dbReference type="ChEBI" id="CHEBI:29103"/>
    </ligand>
</feature>
<dbReference type="PROSITE" id="PS51709">
    <property type="entry name" value="G_TRME"/>
    <property type="match status" value="1"/>
</dbReference>
<comment type="caution">
    <text evidence="11">The sequence shown here is derived from an EMBL/GenBank/DDBJ whole genome shotgun (WGS) entry which is preliminary data.</text>
</comment>
<organism evidence="11 12">
    <name type="scientific">Coprobacter tertius</name>
    <dbReference type="NCBI Taxonomy" id="2944915"/>
    <lineage>
        <taxon>Bacteria</taxon>
        <taxon>Pseudomonadati</taxon>
        <taxon>Bacteroidota</taxon>
        <taxon>Bacteroidia</taxon>
        <taxon>Bacteroidales</taxon>
        <taxon>Barnesiellaceae</taxon>
        <taxon>Coprobacter</taxon>
    </lineage>
</organism>
<dbReference type="Gene3D" id="3.40.50.300">
    <property type="entry name" value="P-loop containing nucleotide triphosphate hydrolases"/>
    <property type="match status" value="1"/>
</dbReference>
<sequence>MNRIDDTICAVSTAAGVGGIAVIRVSGPDAIEIADRVFRASGVNDMPLVSRKSHTLIYGEVRDETGNIIDEVVVSLFRKPHSYTAEDVVEISCHGSLYIQQQIISLLLRQGCRMADAGEFTRRAFANGKMDLSQAEAVADLIASSSAAAHRLAMNQMRGGFSRELGALREKLLDFASLIELELDFSEEEVEFADREHLTQLASRIENTIEKLIESFDMGNAIKNGIPTAIIGETNAGKSTLLNRLLHEERALVSEIHGTTRDVIEDTINLRGVTFRFIDTAGIRDTQDKIENMGIELTYRKLNQARIVLWVIDTTQPFENLYSLAENILSRSEDKKLILVFNKSDQADDKMKEDKKQFAITIPDAEYLFVSAKENENIDLLENRLISAAQLPKTGTDDVIVTNARHYDALTKAYNAIKRIQEGLRSGLSGDFLSQDIRECMHYLGEITGEISTDDILGNIFSKFCIGK</sequence>
<dbReference type="CDD" id="cd04164">
    <property type="entry name" value="trmE"/>
    <property type="match status" value="1"/>
</dbReference>
<protein>
    <recommendedName>
        <fullName evidence="7">tRNA modification GTPase MnmE</fullName>
        <ecNumber evidence="7">3.6.-.-</ecNumber>
    </recommendedName>
</protein>
<dbReference type="SUPFAM" id="SSF52540">
    <property type="entry name" value="P-loop containing nucleoside triphosphate hydrolases"/>
    <property type="match status" value="1"/>
</dbReference>
<dbReference type="NCBIfam" id="NF003661">
    <property type="entry name" value="PRK05291.1-3"/>
    <property type="match status" value="1"/>
</dbReference>
<proteinExistence type="inferred from homology"/>
<keyword evidence="12" id="KW-1185">Reference proteome</keyword>
<dbReference type="InterPro" id="IPR027417">
    <property type="entry name" value="P-loop_NTPase"/>
</dbReference>
<keyword evidence="9" id="KW-0175">Coiled coil</keyword>
<dbReference type="PANTHER" id="PTHR42714:SF2">
    <property type="entry name" value="TRNA MODIFICATION GTPASE GTPBP3, MITOCHONDRIAL"/>
    <property type="match status" value="1"/>
</dbReference>
<evidence type="ECO:0000256" key="8">
    <source>
        <dbReference type="RuleBase" id="RU003313"/>
    </source>
</evidence>
<evidence type="ECO:0000256" key="1">
    <source>
        <dbReference type="ARBA" id="ARBA00011043"/>
    </source>
</evidence>
<keyword evidence="4 7" id="KW-0460">Magnesium</keyword>
<comment type="subcellular location">
    <subcellularLocation>
        <location evidence="7">Cytoplasm</location>
    </subcellularLocation>
</comment>
<feature type="binding site" evidence="7">
    <location>
        <position position="256"/>
    </location>
    <ligand>
        <name>K(+)</name>
        <dbReference type="ChEBI" id="CHEBI:29103"/>
    </ligand>
</feature>
<dbReference type="NCBIfam" id="TIGR00450">
    <property type="entry name" value="mnmE_trmE_thdF"/>
    <property type="match status" value="1"/>
</dbReference>
<evidence type="ECO:0000259" key="10">
    <source>
        <dbReference type="PROSITE" id="PS51709"/>
    </source>
</evidence>
<dbReference type="EMBL" id="JANDHW010000005">
    <property type="protein sequence ID" value="MCP9611736.1"/>
    <property type="molecule type" value="Genomic_DNA"/>
</dbReference>
<keyword evidence="7" id="KW-0963">Cytoplasm</keyword>
<keyword evidence="3 7" id="KW-0547">Nucleotide-binding</keyword>
<dbReference type="HAMAP" id="MF_00379">
    <property type="entry name" value="GTPase_MnmE"/>
    <property type="match status" value="1"/>
</dbReference>
<dbReference type="InterPro" id="IPR005225">
    <property type="entry name" value="Small_GTP-bd"/>
</dbReference>
<name>A0ABT1MKH7_9BACT</name>
<dbReference type="Gene3D" id="1.20.120.430">
    <property type="entry name" value="tRNA modification GTPase MnmE domain 2"/>
    <property type="match status" value="1"/>
</dbReference>
<gene>
    <name evidence="7 11" type="primary">mnmE</name>
    <name evidence="7" type="synonym">trmE</name>
    <name evidence="11" type="ORF">NMU02_06500</name>
</gene>
<dbReference type="InterPro" id="IPR006073">
    <property type="entry name" value="GTP-bd"/>
</dbReference>
<dbReference type="Pfam" id="PF10396">
    <property type="entry name" value="TrmE_N"/>
    <property type="match status" value="1"/>
</dbReference>
<feature type="binding site" evidence="7">
    <location>
        <position position="129"/>
    </location>
    <ligand>
        <name>(6S)-5-formyl-5,6,7,8-tetrahydrofolate</name>
        <dbReference type="ChEBI" id="CHEBI:57457"/>
    </ligand>
</feature>
<feature type="binding site" evidence="7">
    <location>
        <position position="254"/>
    </location>
    <ligand>
        <name>K(+)</name>
        <dbReference type="ChEBI" id="CHEBI:29103"/>
    </ligand>
</feature>
<dbReference type="InterPro" id="IPR027266">
    <property type="entry name" value="TrmE/GcvT-like"/>
</dbReference>
<evidence type="ECO:0000256" key="2">
    <source>
        <dbReference type="ARBA" id="ARBA00022694"/>
    </source>
</evidence>
<reference evidence="11 12" key="1">
    <citation type="submission" date="2022-07" db="EMBL/GenBank/DDBJ databases">
        <title>Fecal culturing of patients with breast cancer.</title>
        <authorList>
            <person name="Teng N.M.Y."/>
            <person name="Kiu R."/>
            <person name="Evans R."/>
            <person name="Baker D.J."/>
            <person name="Zenner C."/>
            <person name="Robinson S.D."/>
            <person name="Hall L.J."/>
        </authorList>
    </citation>
    <scope>NUCLEOTIDE SEQUENCE [LARGE SCALE GENOMIC DNA]</scope>
    <source>
        <strain evidence="11 12">LH1063</strain>
    </source>
</reference>